<name>A0A3D8WXC0_PRIMG</name>
<organism evidence="2 3">
    <name type="scientific">Priestia megaterium</name>
    <name type="common">Bacillus megaterium</name>
    <dbReference type="NCBI Taxonomy" id="1404"/>
    <lineage>
        <taxon>Bacteria</taxon>
        <taxon>Bacillati</taxon>
        <taxon>Bacillota</taxon>
        <taxon>Bacilli</taxon>
        <taxon>Bacillales</taxon>
        <taxon>Bacillaceae</taxon>
        <taxon>Priestia</taxon>
    </lineage>
</organism>
<dbReference type="PANTHER" id="PTHR47129:SF1">
    <property type="entry name" value="NMRA-LIKE DOMAIN-CONTAINING PROTEIN"/>
    <property type="match status" value="1"/>
</dbReference>
<dbReference type="RefSeq" id="WP_116077457.1">
    <property type="nucleotide sequence ID" value="NZ_CP187632.1"/>
</dbReference>
<feature type="domain" description="NmrA-like" evidence="1">
    <location>
        <begin position="3"/>
        <end position="251"/>
    </location>
</feature>
<dbReference type="InterPro" id="IPR036291">
    <property type="entry name" value="NAD(P)-bd_dom_sf"/>
</dbReference>
<evidence type="ECO:0000313" key="3">
    <source>
        <dbReference type="Proteomes" id="UP000256519"/>
    </source>
</evidence>
<gene>
    <name evidence="2" type="ORF">C3744_23735</name>
</gene>
<protein>
    <submittedName>
        <fullName evidence="2">NAD(P)-dependent oxidoreductase</fullName>
    </submittedName>
</protein>
<dbReference type="Gene3D" id="3.90.25.10">
    <property type="entry name" value="UDP-galactose 4-epimerase, domain 1"/>
    <property type="match status" value="1"/>
</dbReference>
<evidence type="ECO:0000313" key="2">
    <source>
        <dbReference type="EMBL" id="RDZ10113.1"/>
    </source>
</evidence>
<dbReference type="InterPro" id="IPR008030">
    <property type="entry name" value="NmrA-like"/>
</dbReference>
<dbReference type="Gene3D" id="3.40.50.720">
    <property type="entry name" value="NAD(P)-binding Rossmann-like Domain"/>
    <property type="match status" value="1"/>
</dbReference>
<dbReference type="InterPro" id="IPR052718">
    <property type="entry name" value="NmrA-type_oxidoreductase"/>
</dbReference>
<comment type="caution">
    <text evidence="2">The sequence shown here is derived from an EMBL/GenBank/DDBJ whole genome shotgun (WGS) entry which is preliminary data.</text>
</comment>
<evidence type="ECO:0000259" key="1">
    <source>
        <dbReference type="Pfam" id="PF05368"/>
    </source>
</evidence>
<dbReference type="AlphaFoldDB" id="A0A3D8WXC0"/>
<dbReference type="CDD" id="cd05269">
    <property type="entry name" value="TMR_SDR_a"/>
    <property type="match status" value="1"/>
</dbReference>
<dbReference type="SUPFAM" id="SSF51735">
    <property type="entry name" value="NAD(P)-binding Rossmann-fold domains"/>
    <property type="match status" value="1"/>
</dbReference>
<proteinExistence type="predicted"/>
<dbReference type="PANTHER" id="PTHR47129">
    <property type="entry name" value="QUINONE OXIDOREDUCTASE 2"/>
    <property type="match status" value="1"/>
</dbReference>
<reference evidence="2 3" key="1">
    <citation type="journal article" date="2018" name="Appl. Environ. Microbiol.">
        <title>Antimicrobial susceptibility testing and tentative epidemiological cut-off values of five Bacillus species relevant for use as animal feed additives or for plant protection.</title>
        <authorList>
            <person name="Agerso Y."/>
            <person name="Stuer-Lauridsen B."/>
            <person name="Bjerre K."/>
            <person name="Jensen M.G."/>
            <person name="Johansen E."/>
            <person name="Bennedsen M."/>
            <person name="Brockmann E."/>
            <person name="Nielsen B."/>
        </authorList>
    </citation>
    <scope>NUCLEOTIDE SEQUENCE [LARGE SCALE GENOMIC DNA]</scope>
    <source>
        <strain evidence="2 3">CHCC20162</strain>
    </source>
</reference>
<dbReference type="Pfam" id="PF05368">
    <property type="entry name" value="NmrA"/>
    <property type="match status" value="1"/>
</dbReference>
<dbReference type="Proteomes" id="UP000256519">
    <property type="component" value="Unassembled WGS sequence"/>
</dbReference>
<sequence length="286" mass="32033">MIINITGATGHLGMKLTEEALKRVSPENIVLSVRNPEKAAQYEEKGVAVKKADYNIVEEMIEALKGTDVLIYVPSISFPSTVRIAEFEKSVQAAEKANVKHVIFVGFVADQENNPFKMSPFFGYVSRRLASSNLSYTLVRNAMYADPLAPYLPELVERGRLLYPVGEGKISFISREDIARAIIQLAIKPELHGGRYTLTGEKAYSMPELAKVLSNVSHSTIKYNPMTVEEFASTYDEPKGFGEVLVSLYVAAERNLMDEVTDDYQLITGEKTEDLESYLMHNYKEK</sequence>
<dbReference type="EMBL" id="PQWM01000032">
    <property type="protein sequence ID" value="RDZ10113.1"/>
    <property type="molecule type" value="Genomic_DNA"/>
</dbReference>
<accession>A0A3D8WXC0</accession>